<feature type="transmembrane region" description="Helical" evidence="9">
    <location>
        <begin position="302"/>
        <end position="322"/>
    </location>
</feature>
<keyword evidence="12" id="KW-1185">Reference proteome</keyword>
<dbReference type="SUPFAM" id="SSF54631">
    <property type="entry name" value="CBS-domain pair"/>
    <property type="match status" value="1"/>
</dbReference>
<comment type="subcellular location">
    <subcellularLocation>
        <location evidence="9">Cell membrane</location>
        <topology evidence="9">Multi-pass membrane protein</topology>
    </subcellularLocation>
    <subcellularLocation>
        <location evidence="1">Membrane</location>
        <topology evidence="1">Multi-pass membrane protein</topology>
    </subcellularLocation>
</comment>
<evidence type="ECO:0000256" key="7">
    <source>
        <dbReference type="ARBA" id="ARBA00023136"/>
    </source>
</evidence>
<evidence type="ECO:0000259" key="10">
    <source>
        <dbReference type="PROSITE" id="PS51371"/>
    </source>
</evidence>
<dbReference type="InterPro" id="IPR000644">
    <property type="entry name" value="CBS_dom"/>
</dbReference>
<dbReference type="PROSITE" id="PS51371">
    <property type="entry name" value="CBS"/>
    <property type="match status" value="2"/>
</dbReference>
<keyword evidence="8" id="KW-0129">CBS domain</keyword>
<evidence type="ECO:0000256" key="2">
    <source>
        <dbReference type="ARBA" id="ARBA00009749"/>
    </source>
</evidence>
<keyword evidence="5 9" id="KW-0460">Magnesium</keyword>
<gene>
    <name evidence="11" type="primary">mgtE</name>
    <name evidence="11" type="ORF">V6U78_04875</name>
</gene>
<feature type="transmembrane region" description="Helical" evidence="9">
    <location>
        <begin position="328"/>
        <end position="346"/>
    </location>
</feature>
<evidence type="ECO:0000256" key="1">
    <source>
        <dbReference type="ARBA" id="ARBA00004141"/>
    </source>
</evidence>
<feature type="domain" description="CBS" evidence="10">
    <location>
        <begin position="206"/>
        <end position="262"/>
    </location>
</feature>
<evidence type="ECO:0000313" key="12">
    <source>
        <dbReference type="Proteomes" id="UP001621714"/>
    </source>
</evidence>
<dbReference type="RefSeq" id="WP_405337929.1">
    <property type="nucleotide sequence ID" value="NZ_JBANFI010000002.1"/>
</dbReference>
<dbReference type="SMART" id="SM00924">
    <property type="entry name" value="MgtE_N"/>
    <property type="match status" value="1"/>
</dbReference>
<dbReference type="PANTHER" id="PTHR41394">
    <property type="entry name" value="MAGNESIUM TRANSPORTER MGTE"/>
    <property type="match status" value="1"/>
</dbReference>
<organism evidence="11 12">
    <name type="scientific">Marinospirillum alkalitolerans</name>
    <dbReference type="NCBI Taxonomy" id="3123374"/>
    <lineage>
        <taxon>Bacteria</taxon>
        <taxon>Pseudomonadati</taxon>
        <taxon>Pseudomonadota</taxon>
        <taxon>Gammaproteobacteria</taxon>
        <taxon>Oceanospirillales</taxon>
        <taxon>Oceanospirillaceae</taxon>
        <taxon>Marinospirillum</taxon>
    </lineage>
</organism>
<evidence type="ECO:0000256" key="5">
    <source>
        <dbReference type="ARBA" id="ARBA00022842"/>
    </source>
</evidence>
<keyword evidence="7 9" id="KW-0472">Membrane</keyword>
<evidence type="ECO:0000256" key="8">
    <source>
        <dbReference type="PROSITE-ProRule" id="PRU00703"/>
    </source>
</evidence>
<evidence type="ECO:0000256" key="9">
    <source>
        <dbReference type="RuleBase" id="RU362011"/>
    </source>
</evidence>
<dbReference type="InterPro" id="IPR036739">
    <property type="entry name" value="SLC41_membr_dom_sf"/>
</dbReference>
<evidence type="ECO:0000313" key="11">
    <source>
        <dbReference type="EMBL" id="MFK7160368.1"/>
    </source>
</evidence>
<feature type="transmembrane region" description="Helical" evidence="9">
    <location>
        <begin position="440"/>
        <end position="463"/>
    </location>
</feature>
<evidence type="ECO:0000256" key="4">
    <source>
        <dbReference type="ARBA" id="ARBA00022692"/>
    </source>
</evidence>
<comment type="similarity">
    <text evidence="2 9">Belongs to the SLC41A transporter family.</text>
</comment>
<dbReference type="Gene3D" id="1.25.60.10">
    <property type="entry name" value="MgtE N-terminal domain-like"/>
    <property type="match status" value="1"/>
</dbReference>
<dbReference type="Gene3D" id="3.10.580.10">
    <property type="entry name" value="CBS-domain"/>
    <property type="match status" value="1"/>
</dbReference>
<comment type="subunit">
    <text evidence="9">Homodimer.</text>
</comment>
<dbReference type="NCBIfam" id="TIGR00400">
    <property type="entry name" value="mgtE"/>
    <property type="match status" value="1"/>
</dbReference>
<dbReference type="Proteomes" id="UP001621714">
    <property type="component" value="Unassembled WGS sequence"/>
</dbReference>
<dbReference type="SUPFAM" id="SSF161093">
    <property type="entry name" value="MgtE membrane domain-like"/>
    <property type="match status" value="1"/>
</dbReference>
<keyword evidence="9" id="KW-1003">Cell membrane</keyword>
<sequence>MSIELIQQEVLALKMSQNAGALRRLMQQYHLADMAEALKLLIEQQRLNQEELRALLWLMPLSQRAQIFGYLPMEIQLQQADHLSVDALAKLLEAMPHDERVDVYNGLATAQKQAVLALMQQHEQQDIQKLASYPQGSVGAVMTSDFAVLEPQMTAAEALAAVRRYGREKETIYQAYVLNDSQQLMGTLSLKELILAEPEEVIADFMVQSPITLRVEEDQEKVAQLISKYDLLAVPVLNGGDRMVGIVTYDDAMDVARAEGEEDFQRMAGVTDGVEMGHKGQIGQIATSLKDATISLLYKKRVFWLVLLVFGNIFSGAGIAYFEDTIEAYIALVFFLPLLVDSGGNAGSQSATLMVRALATGEVVLKDWASMLGRELVVAGLLGATMAVAVSVLGIWRGGMEIALVVALTMQLVVVVGSMIGMSLPFLLSRLKFDPATASAPLITSVADAVGVVIYFAIATMILDIPLA</sequence>
<dbReference type="Pfam" id="PF01769">
    <property type="entry name" value="MgtE"/>
    <property type="match status" value="1"/>
</dbReference>
<dbReference type="Pfam" id="PF00571">
    <property type="entry name" value="CBS"/>
    <property type="match status" value="2"/>
</dbReference>
<dbReference type="EMBL" id="JBANFI010000002">
    <property type="protein sequence ID" value="MFK7160368.1"/>
    <property type="molecule type" value="Genomic_DNA"/>
</dbReference>
<dbReference type="InterPro" id="IPR046342">
    <property type="entry name" value="CBS_dom_sf"/>
</dbReference>
<feature type="transmembrane region" description="Helical" evidence="9">
    <location>
        <begin position="402"/>
        <end position="428"/>
    </location>
</feature>
<comment type="caution">
    <text evidence="11">The sequence shown here is derived from an EMBL/GenBank/DDBJ whole genome shotgun (WGS) entry which is preliminary data.</text>
</comment>
<dbReference type="InterPro" id="IPR038076">
    <property type="entry name" value="MgtE_N_sf"/>
</dbReference>
<name>A0ABW8PXL0_9GAMM</name>
<dbReference type="Pfam" id="PF03448">
    <property type="entry name" value="MgtE_N"/>
    <property type="match status" value="1"/>
</dbReference>
<evidence type="ECO:0000256" key="3">
    <source>
        <dbReference type="ARBA" id="ARBA00022448"/>
    </source>
</evidence>
<dbReference type="InterPro" id="IPR006668">
    <property type="entry name" value="Mg_transptr_MgtE_intracell_dom"/>
</dbReference>
<feature type="domain" description="CBS" evidence="10">
    <location>
        <begin position="142"/>
        <end position="205"/>
    </location>
</feature>
<keyword evidence="4 9" id="KW-0812">Transmembrane</keyword>
<dbReference type="SUPFAM" id="SSF158791">
    <property type="entry name" value="MgtE N-terminal domain-like"/>
    <property type="match status" value="1"/>
</dbReference>
<dbReference type="SMART" id="SM00116">
    <property type="entry name" value="CBS"/>
    <property type="match status" value="2"/>
</dbReference>
<dbReference type="InterPro" id="IPR006669">
    <property type="entry name" value="MgtE_transporter"/>
</dbReference>
<keyword evidence="6 9" id="KW-1133">Transmembrane helix</keyword>
<reference evidence="11 12" key="1">
    <citation type="submission" date="2024-02" db="EMBL/GenBank/DDBJ databases">
        <title>Marinospirillum sp. MEB 164 isolated from Lonar lake sediment.</title>
        <authorList>
            <person name="Joshi A."/>
            <person name="Thite S."/>
        </authorList>
    </citation>
    <scope>NUCLEOTIDE SEQUENCE [LARGE SCALE GENOMIC DNA]</scope>
    <source>
        <strain evidence="11 12">MEB164</strain>
    </source>
</reference>
<keyword evidence="3 9" id="KW-0813">Transport</keyword>
<accession>A0ABW8PXL0</accession>
<dbReference type="Gene3D" id="1.10.357.20">
    <property type="entry name" value="SLC41 divalent cation transporters, integral membrane domain"/>
    <property type="match status" value="1"/>
</dbReference>
<dbReference type="InterPro" id="IPR006667">
    <property type="entry name" value="SLC41_membr_dom"/>
</dbReference>
<dbReference type="CDD" id="cd04606">
    <property type="entry name" value="CBS_pair_Mg_transporter"/>
    <property type="match status" value="1"/>
</dbReference>
<comment type="function">
    <text evidence="9">Acts as a magnesium transporter.</text>
</comment>
<evidence type="ECO:0000256" key="6">
    <source>
        <dbReference type="ARBA" id="ARBA00022989"/>
    </source>
</evidence>
<feature type="transmembrane region" description="Helical" evidence="9">
    <location>
        <begin position="376"/>
        <end position="396"/>
    </location>
</feature>
<keyword evidence="9" id="KW-0479">Metal-binding</keyword>
<dbReference type="PANTHER" id="PTHR41394:SF8">
    <property type="entry name" value="MAGNESIUM TRANSPORTER MGTE"/>
    <property type="match status" value="1"/>
</dbReference>
<proteinExistence type="inferred from homology"/>
<protein>
    <recommendedName>
        <fullName evidence="9">Magnesium transporter MgtE</fullName>
    </recommendedName>
</protein>